<keyword evidence="5" id="KW-0804">Transcription</keyword>
<evidence type="ECO:0000256" key="4">
    <source>
        <dbReference type="ARBA" id="ARBA00023125"/>
    </source>
</evidence>
<sequence>MSHHVELELPLTLERSGTQTLPAQLAAQLRELIRTAVLPQGTVLPATRQLALRLNTSRGTVVAAYEQLLSEGYLQTAGRSTRVAPLPETLRTALLQHPSRGIISAPPPAAAAMAARPAAPRPRWDLTPGASDSSLLPSAAWRAAWRGAAAAPHSAYPETGSPRLQAALADYLRLARTVVADPHTILITSGARDGLRQLLSALSHSADSKRLTVAVETPGFASLHRVPQALGHHTIAIPVDAQGMNPALLPRGVAAPEVVLLTPSHQYPLGASMPLRRRLELLAWARQHGSILVEDDYDSELRYAGDPLPALAALDKQRDCVATLGSFTKLLHAGVGLGYLTAPAQLQPALLRLRADLGGTVSTVVQDALTEFLRSGAARHHIARMRREYRARRNLVQQILTPEVLAPRGLRLIPLDGGLHTVLQFDAAIGAGVDGVTGASSAGGAASVIAAAAAGWSAEDAAPQDWAAAEQQLVAELAAAGIAVRS</sequence>
<name>A0A840DHI3_9MICO</name>
<reference evidence="7" key="1">
    <citation type="submission" date="2020-08" db="EMBL/GenBank/DDBJ databases">
        <title>Sequencing the genomes of 1000 actinobacteria strains.</title>
        <authorList>
            <person name="Klenk H.-P."/>
        </authorList>
    </citation>
    <scope>NUCLEOTIDE SEQUENCE [LARGE SCALE GENOMIC DNA]</scope>
    <source>
        <strain evidence="7">DSM 27064</strain>
    </source>
</reference>
<dbReference type="PANTHER" id="PTHR46577">
    <property type="entry name" value="HTH-TYPE TRANSCRIPTIONAL REGULATORY PROTEIN GABR"/>
    <property type="match status" value="1"/>
</dbReference>
<evidence type="ECO:0000313" key="8">
    <source>
        <dbReference type="Proteomes" id="UP000571183"/>
    </source>
</evidence>
<keyword evidence="7" id="KW-0808">Transferase</keyword>
<dbReference type="InterPro" id="IPR036390">
    <property type="entry name" value="WH_DNA-bd_sf"/>
</dbReference>
<keyword evidence="7" id="KW-0032">Aminotransferase</keyword>
<dbReference type="CDD" id="cd00609">
    <property type="entry name" value="AAT_like"/>
    <property type="match status" value="1"/>
</dbReference>
<feature type="non-terminal residue" evidence="7">
    <location>
        <position position="486"/>
    </location>
</feature>
<dbReference type="InterPro" id="IPR004839">
    <property type="entry name" value="Aminotransferase_I/II_large"/>
</dbReference>
<keyword evidence="2" id="KW-0663">Pyridoxal phosphate</keyword>
<dbReference type="Gene3D" id="1.10.10.10">
    <property type="entry name" value="Winged helix-like DNA-binding domain superfamily/Winged helix DNA-binding domain"/>
    <property type="match status" value="1"/>
</dbReference>
<evidence type="ECO:0000256" key="3">
    <source>
        <dbReference type="ARBA" id="ARBA00023015"/>
    </source>
</evidence>
<dbReference type="InterPro" id="IPR015421">
    <property type="entry name" value="PyrdxlP-dep_Trfase_major"/>
</dbReference>
<dbReference type="InterPro" id="IPR000524">
    <property type="entry name" value="Tscrpt_reg_HTH_GntR"/>
</dbReference>
<dbReference type="InterPro" id="IPR015424">
    <property type="entry name" value="PyrdxlP-dep_Trfase"/>
</dbReference>
<dbReference type="Gene3D" id="3.40.640.10">
    <property type="entry name" value="Type I PLP-dependent aspartate aminotransferase-like (Major domain)"/>
    <property type="match status" value="1"/>
</dbReference>
<comment type="similarity">
    <text evidence="1">In the C-terminal section; belongs to the class-I pyridoxal-phosphate-dependent aminotransferase family.</text>
</comment>
<dbReference type="AlphaFoldDB" id="A0A840DHI3"/>
<dbReference type="InterPro" id="IPR036388">
    <property type="entry name" value="WH-like_DNA-bd_sf"/>
</dbReference>
<dbReference type="Proteomes" id="UP000571183">
    <property type="component" value="Unassembled WGS sequence"/>
</dbReference>
<dbReference type="SUPFAM" id="SSF46785">
    <property type="entry name" value="Winged helix' DNA-binding domain"/>
    <property type="match status" value="1"/>
</dbReference>
<dbReference type="Pfam" id="PF00392">
    <property type="entry name" value="GntR"/>
    <property type="match status" value="1"/>
</dbReference>
<feature type="domain" description="HTH gntR-type" evidence="6">
    <location>
        <begin position="19"/>
        <end position="86"/>
    </location>
</feature>
<dbReference type="SMART" id="SM00345">
    <property type="entry name" value="HTH_GNTR"/>
    <property type="match status" value="1"/>
</dbReference>
<gene>
    <name evidence="7" type="ORF">F5897_001520</name>
</gene>
<accession>A0A840DHI3</accession>
<dbReference type="GO" id="GO:0003677">
    <property type="term" value="F:DNA binding"/>
    <property type="evidence" value="ECO:0007669"/>
    <property type="project" value="UniProtKB-KW"/>
</dbReference>
<dbReference type="GO" id="GO:0008483">
    <property type="term" value="F:transaminase activity"/>
    <property type="evidence" value="ECO:0007669"/>
    <property type="project" value="UniProtKB-KW"/>
</dbReference>
<dbReference type="GO" id="GO:0030170">
    <property type="term" value="F:pyridoxal phosphate binding"/>
    <property type="evidence" value="ECO:0007669"/>
    <property type="project" value="InterPro"/>
</dbReference>
<keyword evidence="4" id="KW-0238">DNA-binding</keyword>
<dbReference type="RefSeq" id="WP_183305057.1">
    <property type="nucleotide sequence ID" value="NZ_JACIFD010000018.1"/>
</dbReference>
<dbReference type="InterPro" id="IPR051446">
    <property type="entry name" value="HTH_trans_reg/aminotransferase"/>
</dbReference>
<dbReference type="SUPFAM" id="SSF53383">
    <property type="entry name" value="PLP-dependent transferases"/>
    <property type="match status" value="1"/>
</dbReference>
<protein>
    <submittedName>
        <fullName evidence="7">GntR family transcriptional regulator/MocR family aminotransferase</fullName>
    </submittedName>
</protein>
<evidence type="ECO:0000256" key="5">
    <source>
        <dbReference type="ARBA" id="ARBA00023163"/>
    </source>
</evidence>
<keyword evidence="3" id="KW-0805">Transcription regulation</keyword>
<dbReference type="GO" id="GO:0003700">
    <property type="term" value="F:DNA-binding transcription factor activity"/>
    <property type="evidence" value="ECO:0007669"/>
    <property type="project" value="InterPro"/>
</dbReference>
<proteinExistence type="inferred from homology"/>
<evidence type="ECO:0000259" key="6">
    <source>
        <dbReference type="PROSITE" id="PS50949"/>
    </source>
</evidence>
<evidence type="ECO:0000313" key="7">
    <source>
        <dbReference type="EMBL" id="MBB4072190.1"/>
    </source>
</evidence>
<dbReference type="Pfam" id="PF00155">
    <property type="entry name" value="Aminotran_1_2"/>
    <property type="match status" value="1"/>
</dbReference>
<evidence type="ECO:0000256" key="1">
    <source>
        <dbReference type="ARBA" id="ARBA00005384"/>
    </source>
</evidence>
<dbReference type="PANTHER" id="PTHR46577:SF1">
    <property type="entry name" value="HTH-TYPE TRANSCRIPTIONAL REGULATORY PROTEIN GABR"/>
    <property type="match status" value="1"/>
</dbReference>
<comment type="caution">
    <text evidence="7">The sequence shown here is derived from an EMBL/GenBank/DDBJ whole genome shotgun (WGS) entry which is preliminary data.</text>
</comment>
<dbReference type="CDD" id="cd07377">
    <property type="entry name" value="WHTH_GntR"/>
    <property type="match status" value="1"/>
</dbReference>
<evidence type="ECO:0000256" key="2">
    <source>
        <dbReference type="ARBA" id="ARBA00022898"/>
    </source>
</evidence>
<keyword evidence="8" id="KW-1185">Reference proteome</keyword>
<dbReference type="EMBL" id="JACIFD010000018">
    <property type="protein sequence ID" value="MBB4072190.1"/>
    <property type="molecule type" value="Genomic_DNA"/>
</dbReference>
<dbReference type="PROSITE" id="PS50949">
    <property type="entry name" value="HTH_GNTR"/>
    <property type="match status" value="1"/>
</dbReference>
<organism evidence="7 8">
    <name type="scientific">Canibacter oris</name>
    <dbReference type="NCBI Taxonomy" id="1365628"/>
    <lineage>
        <taxon>Bacteria</taxon>
        <taxon>Bacillati</taxon>
        <taxon>Actinomycetota</taxon>
        <taxon>Actinomycetes</taxon>
        <taxon>Micrococcales</taxon>
        <taxon>Microbacteriaceae</taxon>
        <taxon>Canibacter</taxon>
    </lineage>
</organism>